<sequence>MQLHVFLDVTPETSWTVDYESAKSCNKVLEEQLKLRKKALDNPLKVDDTLTNYGLSLFPFMVRNDSGTSPSHRRPISPPLNPLPTASDHTPSLVLRLVEPLQTGKGCYGQVWKCQAQYLAPLPYWKGMWLADFYCPIDWVARREAKASELLEDLQGSFFPGFMS</sequence>
<dbReference type="Proteomes" id="UP000027265">
    <property type="component" value="Unassembled WGS sequence"/>
</dbReference>
<accession>A0A067PN23</accession>
<dbReference type="HOGENOM" id="CLU_1619277_0_0_1"/>
<evidence type="ECO:0000256" key="1">
    <source>
        <dbReference type="SAM" id="MobiDB-lite"/>
    </source>
</evidence>
<reference evidence="3" key="1">
    <citation type="journal article" date="2014" name="Proc. Natl. Acad. Sci. U.S.A.">
        <title>Extensive sampling of basidiomycete genomes demonstrates inadequacy of the white-rot/brown-rot paradigm for wood decay fungi.</title>
        <authorList>
            <person name="Riley R."/>
            <person name="Salamov A.A."/>
            <person name="Brown D.W."/>
            <person name="Nagy L.G."/>
            <person name="Floudas D."/>
            <person name="Held B.W."/>
            <person name="Levasseur A."/>
            <person name="Lombard V."/>
            <person name="Morin E."/>
            <person name="Otillar R."/>
            <person name="Lindquist E.A."/>
            <person name="Sun H."/>
            <person name="LaButti K.M."/>
            <person name="Schmutz J."/>
            <person name="Jabbour D."/>
            <person name="Luo H."/>
            <person name="Baker S.E."/>
            <person name="Pisabarro A.G."/>
            <person name="Walton J.D."/>
            <person name="Blanchette R.A."/>
            <person name="Henrissat B."/>
            <person name="Martin F."/>
            <person name="Cullen D."/>
            <person name="Hibbett D.S."/>
            <person name="Grigoriev I.V."/>
        </authorList>
    </citation>
    <scope>NUCLEOTIDE SEQUENCE [LARGE SCALE GENOMIC DNA]</scope>
    <source>
        <strain evidence="3">MUCL 33604</strain>
    </source>
</reference>
<dbReference type="EMBL" id="KL197723">
    <property type="protein sequence ID" value="KDQ56189.1"/>
    <property type="molecule type" value="Genomic_DNA"/>
</dbReference>
<dbReference type="OrthoDB" id="3138711at2759"/>
<dbReference type="InParanoid" id="A0A067PN23"/>
<evidence type="ECO:0000313" key="3">
    <source>
        <dbReference type="Proteomes" id="UP000027265"/>
    </source>
</evidence>
<organism evidence="2 3">
    <name type="scientific">Jaapia argillacea MUCL 33604</name>
    <dbReference type="NCBI Taxonomy" id="933084"/>
    <lineage>
        <taxon>Eukaryota</taxon>
        <taxon>Fungi</taxon>
        <taxon>Dikarya</taxon>
        <taxon>Basidiomycota</taxon>
        <taxon>Agaricomycotina</taxon>
        <taxon>Agaricomycetes</taxon>
        <taxon>Agaricomycetidae</taxon>
        <taxon>Jaapiales</taxon>
        <taxon>Jaapiaceae</taxon>
        <taxon>Jaapia</taxon>
    </lineage>
</organism>
<gene>
    <name evidence="2" type="ORF">JAAARDRAFT_208363</name>
</gene>
<protein>
    <submittedName>
        <fullName evidence="2">Uncharacterized protein</fullName>
    </submittedName>
</protein>
<name>A0A067PN23_9AGAM</name>
<dbReference type="AlphaFoldDB" id="A0A067PN23"/>
<proteinExistence type="predicted"/>
<feature type="region of interest" description="Disordered" evidence="1">
    <location>
        <begin position="66"/>
        <end position="85"/>
    </location>
</feature>
<evidence type="ECO:0000313" key="2">
    <source>
        <dbReference type="EMBL" id="KDQ56189.1"/>
    </source>
</evidence>
<keyword evidence="3" id="KW-1185">Reference proteome</keyword>